<name>A0A564T6F6_9FIRM</name>
<dbReference type="InterPro" id="IPR013525">
    <property type="entry name" value="ABC2_TM"/>
</dbReference>
<feature type="transmembrane region" description="Helical" evidence="5">
    <location>
        <begin position="96"/>
        <end position="123"/>
    </location>
</feature>
<dbReference type="RefSeq" id="WP_144124047.1">
    <property type="nucleotide sequence ID" value="NZ_CABHNI010000020.1"/>
</dbReference>
<dbReference type="GO" id="GO:0016020">
    <property type="term" value="C:membrane"/>
    <property type="evidence" value="ECO:0007669"/>
    <property type="project" value="UniProtKB-SubCell"/>
</dbReference>
<proteinExistence type="predicted"/>
<keyword evidence="3 5" id="KW-1133">Transmembrane helix</keyword>
<dbReference type="Pfam" id="PF01061">
    <property type="entry name" value="ABC2_membrane"/>
    <property type="match status" value="1"/>
</dbReference>
<organism evidence="7 8">
    <name type="scientific">Dorea formicigenerans</name>
    <dbReference type="NCBI Taxonomy" id="39486"/>
    <lineage>
        <taxon>Bacteria</taxon>
        <taxon>Bacillati</taxon>
        <taxon>Bacillota</taxon>
        <taxon>Clostridia</taxon>
        <taxon>Lachnospirales</taxon>
        <taxon>Lachnospiraceae</taxon>
        <taxon>Dorea</taxon>
    </lineage>
</organism>
<evidence type="ECO:0000259" key="6">
    <source>
        <dbReference type="Pfam" id="PF01061"/>
    </source>
</evidence>
<protein>
    <submittedName>
        <fullName evidence="7">ABC-2 type transporter</fullName>
    </submittedName>
</protein>
<evidence type="ECO:0000313" key="8">
    <source>
        <dbReference type="Proteomes" id="UP000358366"/>
    </source>
</evidence>
<dbReference type="EMBL" id="CABHNI010000020">
    <property type="protein sequence ID" value="VUX03005.1"/>
    <property type="molecule type" value="Genomic_DNA"/>
</dbReference>
<evidence type="ECO:0000313" key="7">
    <source>
        <dbReference type="EMBL" id="VUX03005.1"/>
    </source>
</evidence>
<comment type="subcellular location">
    <subcellularLocation>
        <location evidence="1">Membrane</location>
        <topology evidence="1">Multi-pass membrane protein</topology>
    </subcellularLocation>
</comment>
<feature type="transmembrane region" description="Helical" evidence="5">
    <location>
        <begin position="50"/>
        <end position="67"/>
    </location>
</feature>
<feature type="transmembrane region" description="Helical" evidence="5">
    <location>
        <begin position="187"/>
        <end position="203"/>
    </location>
</feature>
<accession>A0A564T6F6</accession>
<keyword evidence="4 5" id="KW-0472">Membrane</keyword>
<evidence type="ECO:0000256" key="3">
    <source>
        <dbReference type="ARBA" id="ARBA00022989"/>
    </source>
</evidence>
<dbReference type="GO" id="GO:0140359">
    <property type="term" value="F:ABC-type transporter activity"/>
    <property type="evidence" value="ECO:0007669"/>
    <property type="project" value="InterPro"/>
</dbReference>
<feature type="transmembrane region" description="Helical" evidence="5">
    <location>
        <begin position="21"/>
        <end position="44"/>
    </location>
</feature>
<evidence type="ECO:0000256" key="1">
    <source>
        <dbReference type="ARBA" id="ARBA00004141"/>
    </source>
</evidence>
<keyword evidence="2 5" id="KW-0812">Transmembrane</keyword>
<feature type="transmembrane region" description="Helical" evidence="5">
    <location>
        <begin position="129"/>
        <end position="151"/>
    </location>
</feature>
<dbReference type="AlphaFoldDB" id="A0A564T6F6"/>
<feature type="transmembrane region" description="Helical" evidence="5">
    <location>
        <begin position="163"/>
        <end position="181"/>
    </location>
</feature>
<reference evidence="7 8" key="1">
    <citation type="submission" date="2019-07" db="EMBL/GenBank/DDBJ databases">
        <authorList>
            <person name="Hibberd C M."/>
            <person name="Gehrig L. J."/>
            <person name="Chang H.-W."/>
            <person name="Venkatesh S."/>
        </authorList>
    </citation>
    <scope>NUCLEOTIDE SEQUENCE [LARGE SCALE GENOMIC DNA]</scope>
    <source>
        <strain evidence="7">Dorea_formicigenerans_SSTS_Bg7063</strain>
    </source>
</reference>
<evidence type="ECO:0000256" key="4">
    <source>
        <dbReference type="ARBA" id="ARBA00023136"/>
    </source>
</evidence>
<feature type="domain" description="ABC-2 type transporter transmembrane" evidence="6">
    <location>
        <begin position="24"/>
        <end position="174"/>
    </location>
</feature>
<feature type="transmembrane region" description="Helical" evidence="5">
    <location>
        <begin position="215"/>
        <end position="237"/>
    </location>
</feature>
<dbReference type="Proteomes" id="UP000358366">
    <property type="component" value="Unassembled WGS sequence"/>
</dbReference>
<evidence type="ECO:0000256" key="5">
    <source>
        <dbReference type="SAM" id="Phobius"/>
    </source>
</evidence>
<gene>
    <name evidence="7" type="ORF">DFSSTS7063_01134</name>
</gene>
<evidence type="ECO:0000256" key="2">
    <source>
        <dbReference type="ARBA" id="ARBA00022692"/>
    </source>
</evidence>
<sequence>MKENYSLFFAECRRAIKLLKFYPLDTINNLVSFVIISTIFITGINAVGDSSQIFGVVFFPIMLNLISGPSSSIRSDIEMGVFEQVYISRYSLLKIAIIRSVVTGMFSITGSVLITLIIHLFFVKIQFSIFHMIILLLLFGIQSLVIGIILAGITLRFRKTETLINSLNLLVMVLMVLPLLTISEKSMYLPSAICPLWGIVTYYQQLMERVDMVSVLKNLGFTVAHTIVFAVIANVIYQKLLLTAKMKGYLGQY</sequence>